<dbReference type="AlphaFoldDB" id="A0A7I9Y2I7"/>
<dbReference type="RefSeq" id="WP_163759474.1">
    <property type="nucleotide sequence ID" value="NZ_BLKW01000004.1"/>
</dbReference>
<protein>
    <submittedName>
        <fullName evidence="1">Uncharacterized protein</fullName>
    </submittedName>
</protein>
<proteinExistence type="predicted"/>
<organism evidence="1 2">
    <name type="scientific">Mycobacterium botniense</name>
    <dbReference type="NCBI Taxonomy" id="84962"/>
    <lineage>
        <taxon>Bacteria</taxon>
        <taxon>Bacillati</taxon>
        <taxon>Actinomycetota</taxon>
        <taxon>Actinomycetes</taxon>
        <taxon>Mycobacteriales</taxon>
        <taxon>Mycobacteriaceae</taxon>
        <taxon>Mycobacterium</taxon>
    </lineage>
</organism>
<evidence type="ECO:0000313" key="2">
    <source>
        <dbReference type="Proteomes" id="UP000465361"/>
    </source>
</evidence>
<keyword evidence="2" id="KW-1185">Reference proteome</keyword>
<accession>A0A7I9Y2I7</accession>
<comment type="caution">
    <text evidence="1">The sequence shown here is derived from an EMBL/GenBank/DDBJ whole genome shotgun (WGS) entry which is preliminary data.</text>
</comment>
<gene>
    <name evidence="1" type="ORF">MBOT_36570</name>
</gene>
<name>A0A7I9Y2I7_9MYCO</name>
<reference evidence="1 2" key="1">
    <citation type="journal article" date="2019" name="Emerg. Microbes Infect.">
        <title>Comprehensive subspecies identification of 175 nontuberculous mycobacteria species based on 7547 genomic profiles.</title>
        <authorList>
            <person name="Matsumoto Y."/>
            <person name="Kinjo T."/>
            <person name="Motooka D."/>
            <person name="Nabeya D."/>
            <person name="Jung N."/>
            <person name="Uechi K."/>
            <person name="Horii T."/>
            <person name="Iida T."/>
            <person name="Fujita J."/>
            <person name="Nakamura S."/>
        </authorList>
    </citation>
    <scope>NUCLEOTIDE SEQUENCE [LARGE SCALE GENOMIC DNA]</scope>
    <source>
        <strain evidence="1 2">JCM 17322</strain>
    </source>
</reference>
<dbReference type="EMBL" id="BLKW01000004">
    <property type="protein sequence ID" value="GFG76292.1"/>
    <property type="molecule type" value="Genomic_DNA"/>
</dbReference>
<dbReference type="Proteomes" id="UP000465361">
    <property type="component" value="Unassembled WGS sequence"/>
</dbReference>
<sequence length="282" mass="28970">MPQTAAPLADLLHMNVQLLPGLDEIAGGIYNADPLLSPGGILYNLTLIAWVFGLDFVPMPGAYVNGVAFDESFSSAVDTIYDNTVSAGGPTKDVAVSGEAAISTWALMNAKNPDLSFFAPLFLHAVLGGNVEAFLPTTGIVVVEGNPEEGWTIVSWNGQPVPQHPGLLTQLFVDVRDVITAPQVAAYNVFEAILGGDPTAIVNAVDNGVSEVATALVQFPFSVFDDIGGTATAGVHDLAADVAGLPAGDLGVPAAATLFDPAGISSMLSTLLADLPTMVLGL</sequence>
<evidence type="ECO:0000313" key="1">
    <source>
        <dbReference type="EMBL" id="GFG76292.1"/>
    </source>
</evidence>